<dbReference type="PATRIC" id="fig|1339280.3.peg.1427"/>
<proteinExistence type="predicted"/>
<dbReference type="AlphaFoldDB" id="A0A016AE92"/>
<gene>
    <name evidence="2" type="ORF">M076_1480</name>
</gene>
<comment type="caution">
    <text evidence="2">The sequence shown here is derived from an EMBL/GenBank/DDBJ whole genome shotgun (WGS) entry which is preliminary data.</text>
</comment>
<dbReference type="PANTHER" id="PTHR39196">
    <property type="entry name" value="PRIMOSOME, DNAD SUBUNIT"/>
    <property type="match status" value="1"/>
</dbReference>
<accession>A0A016AE92</accession>
<name>A0A016AE92_BACFG</name>
<dbReference type="EMBL" id="JGDM01000028">
    <property type="protein sequence ID" value="EXZ45269.1"/>
    <property type="molecule type" value="Genomic_DNA"/>
</dbReference>
<dbReference type="RefSeq" id="WP_005804623.1">
    <property type="nucleotide sequence ID" value="NZ_JGDM01000028.1"/>
</dbReference>
<dbReference type="Pfam" id="PF14297">
    <property type="entry name" value="Lin1244_N"/>
    <property type="match status" value="1"/>
</dbReference>
<evidence type="ECO:0000313" key="3">
    <source>
        <dbReference type="Proteomes" id="UP000022272"/>
    </source>
</evidence>
<evidence type="ECO:0000313" key="2">
    <source>
        <dbReference type="EMBL" id="EXZ45269.1"/>
    </source>
</evidence>
<organism evidence="2 3">
    <name type="scientific">Bacteroides fragilis str. 2-F-2 #4</name>
    <dbReference type="NCBI Taxonomy" id="1339280"/>
    <lineage>
        <taxon>Bacteria</taxon>
        <taxon>Pseudomonadati</taxon>
        <taxon>Bacteroidota</taxon>
        <taxon>Bacteroidia</taxon>
        <taxon>Bacteroidales</taxon>
        <taxon>Bacteroidaceae</taxon>
        <taxon>Bacteroides</taxon>
    </lineage>
</organism>
<protein>
    <recommendedName>
        <fullName evidence="1">Lin1244/Lin1753-like N-terminal domain-containing protein</fullName>
    </recommendedName>
</protein>
<feature type="domain" description="Lin1244/Lin1753-like N-terminal" evidence="1">
    <location>
        <begin position="55"/>
        <end position="143"/>
    </location>
</feature>
<dbReference type="InterPro" id="IPR025400">
    <property type="entry name" value="Lin1244/Lin1753-like_N"/>
</dbReference>
<dbReference type="PANTHER" id="PTHR39196:SF1">
    <property type="entry name" value="PRIMOSOME, DNAD SUBUNIT"/>
    <property type="match status" value="1"/>
</dbReference>
<sequence length="165" mass="18885">MAIENTEGYPLISWRATIIKTKYMNTQRQTGTCRSLSGHAQRHGREVRPSYEIGTSQFSDMKVRRLTRNYGFGGYSIYRYLVSEALYKGEYFLPWCEETARAVASYWNASLEDITRIVDGCVQVGLFNDELYRKHGVLTSAAIQQDYLKLCGMGYIQEEFALSAS</sequence>
<dbReference type="Proteomes" id="UP000022272">
    <property type="component" value="Unassembled WGS sequence"/>
</dbReference>
<reference evidence="2 3" key="1">
    <citation type="submission" date="2014-02" db="EMBL/GenBank/DDBJ databases">
        <authorList>
            <person name="Sears C."/>
            <person name="Carroll K."/>
            <person name="Sack B.R."/>
            <person name="Qadri F."/>
            <person name="Myers L.L."/>
            <person name="Chung G.-T."/>
            <person name="Escheverria P."/>
            <person name="Fraser C.M."/>
            <person name="Sadzewicz L."/>
            <person name="Shefchek K.A."/>
            <person name="Tallon L."/>
            <person name="Das S.P."/>
            <person name="Daugherty S."/>
            <person name="Mongodin E.F."/>
        </authorList>
    </citation>
    <scope>NUCLEOTIDE SEQUENCE [LARGE SCALE GENOMIC DNA]</scope>
    <source>
        <strain evidence="2 3">2-F-2 #4</strain>
    </source>
</reference>
<evidence type="ECO:0000259" key="1">
    <source>
        <dbReference type="Pfam" id="PF14297"/>
    </source>
</evidence>